<dbReference type="Gene3D" id="3.60.10.10">
    <property type="entry name" value="Endonuclease/exonuclease/phosphatase"/>
    <property type="match status" value="1"/>
</dbReference>
<sequence>MRDFIDKHAPDIFLIQETHLRPEYSFKIPNYSCYRNDRTHPAPGRGGTVILIKNCIPHYHVPTPPQFTGVEATLIMLTPIDYEPILIGSTFIPPVNDYFKNLNAALDPIFNYNNMTILVGDFNAKHTSWGCPVSDTRGNRLYRYIMNNNIDVLAPPTPTRFGTASATIIDYALIKNLNRPCNIDSIKLRS</sequence>
<organism evidence="2 3">
    <name type="scientific">Trichonephila clavipes</name>
    <name type="common">Golden silk orbweaver</name>
    <name type="synonym">Nephila clavipes</name>
    <dbReference type="NCBI Taxonomy" id="2585209"/>
    <lineage>
        <taxon>Eukaryota</taxon>
        <taxon>Metazoa</taxon>
        <taxon>Ecdysozoa</taxon>
        <taxon>Arthropoda</taxon>
        <taxon>Chelicerata</taxon>
        <taxon>Arachnida</taxon>
        <taxon>Araneae</taxon>
        <taxon>Araneomorphae</taxon>
        <taxon>Entelegynae</taxon>
        <taxon>Araneoidea</taxon>
        <taxon>Nephilidae</taxon>
        <taxon>Trichonephila</taxon>
    </lineage>
</organism>
<dbReference type="Proteomes" id="UP000887159">
    <property type="component" value="Unassembled WGS sequence"/>
</dbReference>
<dbReference type="SUPFAM" id="SSF56219">
    <property type="entry name" value="DNase I-like"/>
    <property type="match status" value="1"/>
</dbReference>
<dbReference type="InterPro" id="IPR005135">
    <property type="entry name" value="Endo/exonuclease/phosphatase"/>
</dbReference>
<proteinExistence type="predicted"/>
<protein>
    <submittedName>
        <fullName evidence="2">Putative RNA-directed DNA polymerase from transposon X-element</fullName>
    </submittedName>
</protein>
<dbReference type="Pfam" id="PF03372">
    <property type="entry name" value="Exo_endo_phos"/>
    <property type="match status" value="1"/>
</dbReference>
<gene>
    <name evidence="2" type="primary">X-elementORF2_98</name>
    <name evidence="2" type="ORF">TNCV_243552</name>
</gene>
<dbReference type="EMBL" id="BMAU01021381">
    <property type="protein sequence ID" value="GFY27892.1"/>
    <property type="molecule type" value="Genomic_DNA"/>
</dbReference>
<feature type="domain" description="Endonuclease/exonuclease/phosphatase" evidence="1">
    <location>
        <begin position="2"/>
        <end position="176"/>
    </location>
</feature>
<evidence type="ECO:0000313" key="3">
    <source>
        <dbReference type="Proteomes" id="UP000887159"/>
    </source>
</evidence>
<dbReference type="PANTHER" id="PTHR33273:SF2">
    <property type="entry name" value="ENDONUCLEASE_EXONUCLEASE_PHOSPHATASE DOMAIN-CONTAINING PROTEIN"/>
    <property type="match status" value="1"/>
</dbReference>
<evidence type="ECO:0000259" key="1">
    <source>
        <dbReference type="Pfam" id="PF03372"/>
    </source>
</evidence>
<keyword evidence="2" id="KW-0695">RNA-directed DNA polymerase</keyword>
<keyword evidence="2" id="KW-0808">Transferase</keyword>
<name>A0A8X6W418_TRICX</name>
<comment type="caution">
    <text evidence="2">The sequence shown here is derived from an EMBL/GenBank/DDBJ whole genome shotgun (WGS) entry which is preliminary data.</text>
</comment>
<keyword evidence="3" id="KW-1185">Reference proteome</keyword>
<keyword evidence="2" id="KW-0548">Nucleotidyltransferase</keyword>
<accession>A0A8X6W418</accession>
<reference evidence="2" key="1">
    <citation type="submission" date="2020-08" db="EMBL/GenBank/DDBJ databases">
        <title>Multicomponent nature underlies the extraordinary mechanical properties of spider dragline silk.</title>
        <authorList>
            <person name="Kono N."/>
            <person name="Nakamura H."/>
            <person name="Mori M."/>
            <person name="Yoshida Y."/>
            <person name="Ohtoshi R."/>
            <person name="Malay A.D."/>
            <person name="Moran D.A.P."/>
            <person name="Tomita M."/>
            <person name="Numata K."/>
            <person name="Arakawa K."/>
        </authorList>
    </citation>
    <scope>NUCLEOTIDE SEQUENCE</scope>
</reference>
<dbReference type="InterPro" id="IPR036691">
    <property type="entry name" value="Endo/exonu/phosph_ase_sf"/>
</dbReference>
<evidence type="ECO:0000313" key="2">
    <source>
        <dbReference type="EMBL" id="GFY27892.1"/>
    </source>
</evidence>
<dbReference type="AlphaFoldDB" id="A0A8X6W418"/>
<dbReference type="GO" id="GO:0003964">
    <property type="term" value="F:RNA-directed DNA polymerase activity"/>
    <property type="evidence" value="ECO:0007669"/>
    <property type="project" value="UniProtKB-KW"/>
</dbReference>
<dbReference type="PANTHER" id="PTHR33273">
    <property type="entry name" value="DOMAIN-CONTAINING PROTEIN, PUTATIVE-RELATED"/>
    <property type="match status" value="1"/>
</dbReference>